<reference evidence="8 9" key="1">
    <citation type="submission" date="2018-04" db="EMBL/GenBank/DDBJ databases">
        <authorList>
            <person name="Vogel A."/>
        </authorList>
    </citation>
    <scope>NUCLEOTIDE SEQUENCE [LARGE SCALE GENOMIC DNA]</scope>
</reference>
<comment type="subcellular location">
    <subcellularLocation>
        <location evidence="1">Membrane</location>
        <topology evidence="1">Multi-pass membrane protein</topology>
    </subcellularLocation>
</comment>
<keyword evidence="2 6" id="KW-0812">Transmembrane</keyword>
<dbReference type="Pfam" id="PF08372">
    <property type="entry name" value="PRT_C"/>
    <property type="match status" value="1"/>
</dbReference>
<proteinExistence type="predicted"/>
<evidence type="ECO:0000256" key="2">
    <source>
        <dbReference type="ARBA" id="ARBA00022692"/>
    </source>
</evidence>
<dbReference type="Proteomes" id="UP000595140">
    <property type="component" value="Unassembled WGS sequence"/>
</dbReference>
<evidence type="ECO:0000256" key="1">
    <source>
        <dbReference type="ARBA" id="ARBA00004141"/>
    </source>
</evidence>
<dbReference type="SUPFAM" id="SSF49562">
    <property type="entry name" value="C2 domain (Calcium/lipid-binding domain, CaLB)"/>
    <property type="match status" value="1"/>
</dbReference>
<sequence>MQVVGSPGGGEYDRPLRFLLVKVMMGSGFPAEAGEVAVKLVVEPPGAAAEVKTGELNKKKEKAEVTVYFSEEEVDGGGAREVEISLKGGGEDKTSLGKTRLVVPSDRTLLDYPALSCCSFTNEEKEELEAVVWWAGKDNPEFRLVVKAGPKMHALPNLVYYNLQMMWLSNLNPTLLPERSLYRVKATIGAQSSATPELFNSLPSPRSAPLNSLVWFVKVYNESPPLGELKLELHMALADSYMKPCGEYKVVASGVQKLEEVYKKKEEGVAVGLKKPKSGGGGEDGEGKKESEVGEVRVAMGGEAHHCHVFEEEPDKCSDLRAPAHNNRLPAIGYLEVEVKGATIVRPTKVVRGGKATADTYCLVKCGRKLYRTRTDFGSLNPVFRETCGCDVFDTHTVFSVALFDNRQGGGSGGQKESKENDQKEKVKEVADVYMGRVVIRISTLFPSLPAFRTENKYLSEFPLYLIQPNPPDRCNVKLMAYLTLSYSFTLYTSSSKHFLLMLFRSPLPPIPPEAEILRLRRSAVALVAEHLSKNDPPLGKAVVEDMHGDYEPSFSYRRYETHRRRLLRAASGFFFLRDSVMRAVTFVIPARSICFFSLLFILLNFFPHLIPHIIIFSFFVPGLVNLFRYPKQPPKINPLLLDVAQNVSPTCIDEEADTTPSSRPPEAIKFRHEELSKVVRGAEKSIGRVATSVVKARALLWWWDPRASGVFVAFCVAAAAASYLTGPLVSCGLAAVVFVPLHVLEIRRRIPSPLSCFMGRLLNANPRIL</sequence>
<dbReference type="PANTHER" id="PTHR31425:SF52">
    <property type="entry name" value="MULTIPLE C2 DOMAIN AND TRANSMEMBRANE REGION PROTEIN 7"/>
    <property type="match status" value="1"/>
</dbReference>
<keyword evidence="9" id="KW-1185">Reference proteome</keyword>
<dbReference type="Gene3D" id="2.60.40.150">
    <property type="entry name" value="C2 domain"/>
    <property type="match status" value="1"/>
</dbReference>
<keyword evidence="5 6" id="KW-0472">Membrane</keyword>
<evidence type="ECO:0000256" key="4">
    <source>
        <dbReference type="ARBA" id="ARBA00022989"/>
    </source>
</evidence>
<dbReference type="InterPro" id="IPR013583">
    <property type="entry name" value="MCTP_C"/>
</dbReference>
<evidence type="ECO:0000259" key="7">
    <source>
        <dbReference type="PROSITE" id="PS50004"/>
    </source>
</evidence>
<feature type="domain" description="C2" evidence="7">
    <location>
        <begin position="316"/>
        <end position="456"/>
    </location>
</feature>
<feature type="transmembrane region" description="Helical" evidence="6">
    <location>
        <begin position="710"/>
        <end position="740"/>
    </location>
</feature>
<gene>
    <name evidence="8" type="ORF">CCAM_LOCUS20526</name>
</gene>
<name>A0A484LQE5_9ASTE</name>
<keyword evidence="3" id="KW-0677">Repeat</keyword>
<dbReference type="AlphaFoldDB" id="A0A484LQE5"/>
<keyword evidence="4 6" id="KW-1133">Transmembrane helix</keyword>
<dbReference type="InterPro" id="IPR035892">
    <property type="entry name" value="C2_domain_sf"/>
</dbReference>
<dbReference type="GO" id="GO:0016020">
    <property type="term" value="C:membrane"/>
    <property type="evidence" value="ECO:0007669"/>
    <property type="project" value="UniProtKB-SubCell"/>
</dbReference>
<dbReference type="Pfam" id="PF00168">
    <property type="entry name" value="C2"/>
    <property type="match status" value="1"/>
</dbReference>
<evidence type="ECO:0000256" key="6">
    <source>
        <dbReference type="SAM" id="Phobius"/>
    </source>
</evidence>
<protein>
    <recommendedName>
        <fullName evidence="7">C2 domain-containing protein</fullName>
    </recommendedName>
</protein>
<organism evidence="8 9">
    <name type="scientific">Cuscuta campestris</name>
    <dbReference type="NCBI Taxonomy" id="132261"/>
    <lineage>
        <taxon>Eukaryota</taxon>
        <taxon>Viridiplantae</taxon>
        <taxon>Streptophyta</taxon>
        <taxon>Embryophyta</taxon>
        <taxon>Tracheophyta</taxon>
        <taxon>Spermatophyta</taxon>
        <taxon>Magnoliopsida</taxon>
        <taxon>eudicotyledons</taxon>
        <taxon>Gunneridae</taxon>
        <taxon>Pentapetalae</taxon>
        <taxon>asterids</taxon>
        <taxon>lamiids</taxon>
        <taxon>Solanales</taxon>
        <taxon>Convolvulaceae</taxon>
        <taxon>Cuscuteae</taxon>
        <taxon>Cuscuta</taxon>
        <taxon>Cuscuta subgen. Grammica</taxon>
        <taxon>Cuscuta sect. Cleistogrammica</taxon>
    </lineage>
</organism>
<evidence type="ECO:0000313" key="9">
    <source>
        <dbReference type="Proteomes" id="UP000595140"/>
    </source>
</evidence>
<dbReference type="PROSITE" id="PS50004">
    <property type="entry name" value="C2"/>
    <property type="match status" value="1"/>
</dbReference>
<accession>A0A484LQE5</accession>
<dbReference type="PANTHER" id="PTHR31425">
    <property type="entry name" value="PHOSPHORIBOSYLANTHRANILATE TRANSFERASE ISOFORM 1"/>
    <property type="match status" value="1"/>
</dbReference>
<dbReference type="InterPro" id="IPR000008">
    <property type="entry name" value="C2_dom"/>
</dbReference>
<dbReference type="InterPro" id="IPR047259">
    <property type="entry name" value="QUIRKY-like"/>
</dbReference>
<feature type="transmembrane region" description="Helical" evidence="6">
    <location>
        <begin position="610"/>
        <end position="628"/>
    </location>
</feature>
<dbReference type="SMART" id="SM00239">
    <property type="entry name" value="C2"/>
    <property type="match status" value="1"/>
</dbReference>
<evidence type="ECO:0000256" key="5">
    <source>
        <dbReference type="ARBA" id="ARBA00023136"/>
    </source>
</evidence>
<evidence type="ECO:0000256" key="3">
    <source>
        <dbReference type="ARBA" id="ARBA00022737"/>
    </source>
</evidence>
<dbReference type="EMBL" id="OOIL02001845">
    <property type="protein sequence ID" value="VFQ78750.1"/>
    <property type="molecule type" value="Genomic_DNA"/>
</dbReference>
<evidence type="ECO:0000313" key="8">
    <source>
        <dbReference type="EMBL" id="VFQ78750.1"/>
    </source>
</evidence>